<dbReference type="GO" id="GO:0015658">
    <property type="term" value="F:branched-chain amino acid transmembrane transporter activity"/>
    <property type="evidence" value="ECO:0007669"/>
    <property type="project" value="TreeGrafter"/>
</dbReference>
<comment type="similarity">
    <text evidence="1">Belongs to the ABC transporter superfamily.</text>
</comment>
<dbReference type="Gene3D" id="3.40.50.300">
    <property type="entry name" value="P-loop containing nucleotide triphosphate hydrolases"/>
    <property type="match status" value="1"/>
</dbReference>
<keyword evidence="2" id="KW-0813">Transport</keyword>
<dbReference type="GO" id="GO:0005524">
    <property type="term" value="F:ATP binding"/>
    <property type="evidence" value="ECO:0007669"/>
    <property type="project" value="UniProtKB-KW"/>
</dbReference>
<proteinExistence type="inferred from homology"/>
<name>A0A1N7EYT4_9EURY</name>
<dbReference type="InterPro" id="IPR027417">
    <property type="entry name" value="P-loop_NTPase"/>
</dbReference>
<sequence>MSQEPLLEIDDITVTIDKARVLEAVSIRIEPGESVALIGRNGAGKTTTFRTVMGQTAIQNGSIRVRGTDLTDQPSRTRIQHGIGFAPEDRRLFTTLTVEDNIRMSTWGSDDVSDDEFRERRDRILDIFPEMEEFLDRPAGQLSGGEQKMVTVGRALASDPDIVLLDEPFEGLAPSVRERFREGVERIKDLGISIVVAESNVRHAGEIADRGYVIERGEIVTSIDDDEPIVDNAEIKRIFEGS</sequence>
<dbReference type="Pfam" id="PF00005">
    <property type="entry name" value="ABC_tran"/>
    <property type="match status" value="1"/>
</dbReference>
<dbReference type="PROSITE" id="PS50893">
    <property type="entry name" value="ABC_TRANSPORTER_2"/>
    <property type="match status" value="1"/>
</dbReference>
<evidence type="ECO:0000259" key="6">
    <source>
        <dbReference type="PROSITE" id="PS50042"/>
    </source>
</evidence>
<organism evidence="8 9">
    <name type="scientific">Natronorubrum thiooxidans</name>
    <dbReference type="NCBI Taxonomy" id="308853"/>
    <lineage>
        <taxon>Archaea</taxon>
        <taxon>Methanobacteriati</taxon>
        <taxon>Methanobacteriota</taxon>
        <taxon>Stenosarchaea group</taxon>
        <taxon>Halobacteria</taxon>
        <taxon>Halobacteriales</taxon>
        <taxon>Natrialbaceae</taxon>
        <taxon>Natronorubrum</taxon>
    </lineage>
</organism>
<keyword evidence="5" id="KW-0029">Amino-acid transport</keyword>
<evidence type="ECO:0000259" key="7">
    <source>
        <dbReference type="PROSITE" id="PS50893"/>
    </source>
</evidence>
<evidence type="ECO:0000256" key="2">
    <source>
        <dbReference type="ARBA" id="ARBA00022448"/>
    </source>
</evidence>
<dbReference type="PROSITE" id="PS50042">
    <property type="entry name" value="CNMP_BINDING_3"/>
    <property type="match status" value="1"/>
</dbReference>
<keyword evidence="3" id="KW-0547">Nucleotide-binding</keyword>
<reference evidence="9" key="1">
    <citation type="submission" date="2017-01" db="EMBL/GenBank/DDBJ databases">
        <authorList>
            <person name="Varghese N."/>
            <person name="Submissions S."/>
        </authorList>
    </citation>
    <scope>NUCLEOTIDE SEQUENCE [LARGE SCALE GENOMIC DNA]</scope>
    <source>
        <strain evidence="9">type strain: HArc-</strain>
    </source>
</reference>
<dbReference type="STRING" id="308853.SAMN05421752_105187"/>
<evidence type="ECO:0000313" key="9">
    <source>
        <dbReference type="Proteomes" id="UP000185936"/>
    </source>
</evidence>
<dbReference type="InterPro" id="IPR003439">
    <property type="entry name" value="ABC_transporter-like_ATP-bd"/>
</dbReference>
<dbReference type="PANTHER" id="PTHR43820:SF4">
    <property type="entry name" value="HIGH-AFFINITY BRANCHED-CHAIN AMINO ACID TRANSPORT ATP-BINDING PROTEIN LIVF"/>
    <property type="match status" value="1"/>
</dbReference>
<feature type="domain" description="Cyclic nucleotide-binding" evidence="6">
    <location>
        <begin position="168"/>
        <end position="242"/>
    </location>
</feature>
<protein>
    <submittedName>
        <fullName evidence="8">Amino acid/amide ABC transporter ATP-binding protein 2, HAAT family</fullName>
    </submittedName>
</protein>
<evidence type="ECO:0000256" key="5">
    <source>
        <dbReference type="ARBA" id="ARBA00022970"/>
    </source>
</evidence>
<dbReference type="OrthoDB" id="97750at2157"/>
<dbReference type="AlphaFoldDB" id="A0A1N7EYT4"/>
<accession>A0A1N7EYT4</accession>
<keyword evidence="4 8" id="KW-0067">ATP-binding</keyword>
<dbReference type="GO" id="GO:0016887">
    <property type="term" value="F:ATP hydrolysis activity"/>
    <property type="evidence" value="ECO:0007669"/>
    <property type="project" value="InterPro"/>
</dbReference>
<dbReference type="SUPFAM" id="SSF52540">
    <property type="entry name" value="P-loop containing nucleoside triphosphate hydrolases"/>
    <property type="match status" value="1"/>
</dbReference>
<dbReference type="PANTHER" id="PTHR43820">
    <property type="entry name" value="HIGH-AFFINITY BRANCHED-CHAIN AMINO ACID TRANSPORT ATP-BINDING PROTEIN LIVF"/>
    <property type="match status" value="1"/>
</dbReference>
<dbReference type="GO" id="GO:0015807">
    <property type="term" value="P:L-amino acid transport"/>
    <property type="evidence" value="ECO:0007669"/>
    <property type="project" value="TreeGrafter"/>
</dbReference>
<dbReference type="InterPro" id="IPR017871">
    <property type="entry name" value="ABC_transporter-like_CS"/>
</dbReference>
<evidence type="ECO:0000256" key="3">
    <source>
        <dbReference type="ARBA" id="ARBA00022741"/>
    </source>
</evidence>
<dbReference type="EMBL" id="FTNR01000005">
    <property type="protein sequence ID" value="SIR93227.1"/>
    <property type="molecule type" value="Genomic_DNA"/>
</dbReference>
<evidence type="ECO:0000313" key="8">
    <source>
        <dbReference type="EMBL" id="SIR93227.1"/>
    </source>
</evidence>
<feature type="domain" description="ABC transporter" evidence="7">
    <location>
        <begin position="7"/>
        <end position="241"/>
    </location>
</feature>
<evidence type="ECO:0000256" key="4">
    <source>
        <dbReference type="ARBA" id="ARBA00022840"/>
    </source>
</evidence>
<dbReference type="Proteomes" id="UP000185936">
    <property type="component" value="Unassembled WGS sequence"/>
</dbReference>
<dbReference type="PROSITE" id="PS00211">
    <property type="entry name" value="ABC_TRANSPORTER_1"/>
    <property type="match status" value="1"/>
</dbReference>
<evidence type="ECO:0000256" key="1">
    <source>
        <dbReference type="ARBA" id="ARBA00005417"/>
    </source>
</evidence>
<dbReference type="SMART" id="SM00382">
    <property type="entry name" value="AAA"/>
    <property type="match status" value="1"/>
</dbReference>
<gene>
    <name evidence="8" type="ORF">SAMN05421752_105187</name>
</gene>
<keyword evidence="9" id="KW-1185">Reference proteome</keyword>
<dbReference type="InterPro" id="IPR003593">
    <property type="entry name" value="AAA+_ATPase"/>
</dbReference>
<dbReference type="InterPro" id="IPR052156">
    <property type="entry name" value="BCAA_Transport_ATP-bd_LivF"/>
</dbReference>
<dbReference type="InterPro" id="IPR000595">
    <property type="entry name" value="cNMP-bd_dom"/>
</dbReference>
<dbReference type="RefSeq" id="WP_076608871.1">
    <property type="nucleotide sequence ID" value="NZ_FTNR01000005.1"/>
</dbReference>
<dbReference type="CDD" id="cd03224">
    <property type="entry name" value="ABC_TM1139_LivF_branched"/>
    <property type="match status" value="1"/>
</dbReference>